<accession>A0A9R0KCG1</accession>
<evidence type="ECO:0000256" key="3">
    <source>
        <dbReference type="ARBA" id="ARBA00023125"/>
    </source>
</evidence>
<dbReference type="Pfam" id="PF00319">
    <property type="entry name" value="SRF-TF"/>
    <property type="match status" value="1"/>
</dbReference>
<dbReference type="PANTHER" id="PTHR11945:SF629">
    <property type="entry name" value="OS02G0164450 PROTEIN"/>
    <property type="match status" value="1"/>
</dbReference>
<evidence type="ECO:0000256" key="4">
    <source>
        <dbReference type="ARBA" id="ARBA00023163"/>
    </source>
</evidence>
<dbReference type="OrthoDB" id="1898716at2759"/>
<dbReference type="GO" id="GO:0005634">
    <property type="term" value="C:nucleus"/>
    <property type="evidence" value="ECO:0007669"/>
    <property type="project" value="UniProtKB-SubCell"/>
</dbReference>
<dbReference type="PROSITE" id="PS50066">
    <property type="entry name" value="MADS_BOX_2"/>
    <property type="match status" value="1"/>
</dbReference>
<gene>
    <name evidence="8" type="primary">LOC110804446</name>
</gene>
<reference evidence="7" key="1">
    <citation type="journal article" date="2021" name="Nat. Commun.">
        <title>Genomic analyses provide insights into spinach domestication and the genetic basis of agronomic traits.</title>
        <authorList>
            <person name="Cai X."/>
            <person name="Sun X."/>
            <person name="Xu C."/>
            <person name="Sun H."/>
            <person name="Wang X."/>
            <person name="Ge C."/>
            <person name="Zhang Z."/>
            <person name="Wang Q."/>
            <person name="Fei Z."/>
            <person name="Jiao C."/>
            <person name="Wang Q."/>
        </authorList>
    </citation>
    <scope>NUCLEOTIDE SEQUENCE [LARGE SCALE GENOMIC DNA]</scope>
    <source>
        <strain evidence="7">cv. Varoflay</strain>
    </source>
</reference>
<dbReference type="InterPro" id="IPR002100">
    <property type="entry name" value="TF_MADSbox"/>
</dbReference>
<evidence type="ECO:0000313" key="7">
    <source>
        <dbReference type="Proteomes" id="UP000813463"/>
    </source>
</evidence>
<dbReference type="InterPro" id="IPR036879">
    <property type="entry name" value="TF_MADSbox_sf"/>
</dbReference>
<dbReference type="KEGG" id="soe:110804446"/>
<feature type="domain" description="MADS-box" evidence="6">
    <location>
        <begin position="10"/>
        <end position="70"/>
    </location>
</feature>
<dbReference type="PANTHER" id="PTHR11945">
    <property type="entry name" value="MADS BOX PROTEIN"/>
    <property type="match status" value="1"/>
</dbReference>
<reference evidence="8" key="2">
    <citation type="submission" date="2025-08" db="UniProtKB">
        <authorList>
            <consortium name="RefSeq"/>
        </authorList>
    </citation>
    <scope>IDENTIFICATION</scope>
    <source>
        <tissue evidence="8">Leaf</tissue>
    </source>
</reference>
<keyword evidence="7" id="KW-1185">Reference proteome</keyword>
<dbReference type="GeneID" id="110804446"/>
<evidence type="ECO:0000313" key="8">
    <source>
        <dbReference type="RefSeq" id="XP_021865733.1"/>
    </source>
</evidence>
<dbReference type="PRINTS" id="PR00404">
    <property type="entry name" value="MADSDOMAIN"/>
</dbReference>
<evidence type="ECO:0000256" key="1">
    <source>
        <dbReference type="ARBA" id="ARBA00004123"/>
    </source>
</evidence>
<dbReference type="Gene3D" id="3.40.1810.10">
    <property type="entry name" value="Transcription factor, MADS-box"/>
    <property type="match status" value="1"/>
</dbReference>
<comment type="subcellular location">
    <subcellularLocation>
        <location evidence="1">Nucleus</location>
    </subcellularLocation>
</comment>
<proteinExistence type="predicted"/>
<dbReference type="GO" id="GO:0000981">
    <property type="term" value="F:DNA-binding transcription factor activity, RNA polymerase II-specific"/>
    <property type="evidence" value="ECO:0007669"/>
    <property type="project" value="TreeGrafter"/>
</dbReference>
<evidence type="ECO:0000259" key="6">
    <source>
        <dbReference type="PROSITE" id="PS50066"/>
    </source>
</evidence>
<dbReference type="RefSeq" id="XP_021865733.1">
    <property type="nucleotide sequence ID" value="XM_022010041.2"/>
</dbReference>
<name>A0A9R0KCG1_SPIOL</name>
<evidence type="ECO:0000256" key="5">
    <source>
        <dbReference type="ARBA" id="ARBA00023242"/>
    </source>
</evidence>
<dbReference type="SUPFAM" id="SSF55455">
    <property type="entry name" value="SRF-like"/>
    <property type="match status" value="1"/>
</dbReference>
<keyword evidence="4" id="KW-0804">Transcription</keyword>
<dbReference type="AlphaFoldDB" id="A0A9R0KCG1"/>
<dbReference type="SMART" id="SM00432">
    <property type="entry name" value="MADS"/>
    <property type="match status" value="1"/>
</dbReference>
<dbReference type="GO" id="GO:0000978">
    <property type="term" value="F:RNA polymerase II cis-regulatory region sequence-specific DNA binding"/>
    <property type="evidence" value="ECO:0007669"/>
    <property type="project" value="TreeGrafter"/>
</dbReference>
<evidence type="ECO:0000256" key="2">
    <source>
        <dbReference type="ARBA" id="ARBA00023015"/>
    </source>
</evidence>
<sequence>MAKQIHKRRGPRGNAEMKKIEDKVSLSSSFTKRRNSLFKKANEMTILCEAELTIILFSPGKKVYTFGHPNVYSIIDRFANNLKVSIGEKRVTMLQKSKANDLYDTLNNVQDLVELSKKEKSKEMIILEESKKTLVLDRLNHSQTMEMRGVVKELQARIMWEIHQRIIVENNQLGVEQVGSGNEFINCVKSNSNCEIQGPFLNHWSCSNASYAGSNCFGSYFGIQNEINNHPNASHGRNNDFGPYFGIQNEFINYPSASYFGTQNEFINNRDAPFDGSNNFGPYFGTQNEFINYPNVGSNGFGPYFGFQD</sequence>
<protein>
    <submittedName>
        <fullName evidence="8">Agamous-like MADS-box protein AGL19</fullName>
    </submittedName>
</protein>
<dbReference type="Proteomes" id="UP000813463">
    <property type="component" value="Chromosome 4"/>
</dbReference>
<dbReference type="GO" id="GO:0046983">
    <property type="term" value="F:protein dimerization activity"/>
    <property type="evidence" value="ECO:0007669"/>
    <property type="project" value="InterPro"/>
</dbReference>
<keyword evidence="3" id="KW-0238">DNA-binding</keyword>
<keyword evidence="2" id="KW-0805">Transcription regulation</keyword>
<keyword evidence="5" id="KW-0539">Nucleus</keyword>
<organism evidence="7 8">
    <name type="scientific">Spinacia oleracea</name>
    <name type="common">Spinach</name>
    <dbReference type="NCBI Taxonomy" id="3562"/>
    <lineage>
        <taxon>Eukaryota</taxon>
        <taxon>Viridiplantae</taxon>
        <taxon>Streptophyta</taxon>
        <taxon>Embryophyta</taxon>
        <taxon>Tracheophyta</taxon>
        <taxon>Spermatophyta</taxon>
        <taxon>Magnoliopsida</taxon>
        <taxon>eudicotyledons</taxon>
        <taxon>Gunneridae</taxon>
        <taxon>Pentapetalae</taxon>
        <taxon>Caryophyllales</taxon>
        <taxon>Chenopodiaceae</taxon>
        <taxon>Chenopodioideae</taxon>
        <taxon>Anserineae</taxon>
        <taxon>Spinacia</taxon>
    </lineage>
</organism>